<proteinExistence type="predicted"/>
<feature type="transmembrane region" description="Helical" evidence="1">
    <location>
        <begin position="236"/>
        <end position="258"/>
    </location>
</feature>
<accession>A0A9W6ZLI8</accession>
<feature type="transmembrane region" description="Helical" evidence="1">
    <location>
        <begin position="48"/>
        <end position="69"/>
    </location>
</feature>
<gene>
    <name evidence="2" type="ORF">TrST_g14069</name>
</gene>
<protein>
    <recommendedName>
        <fullName evidence="4">ADP,ATP carrier protein</fullName>
    </recommendedName>
</protein>
<dbReference type="AlphaFoldDB" id="A0A9W6ZLI8"/>
<name>A0A9W6ZLI8_9STRA</name>
<feature type="transmembrane region" description="Helical" evidence="1">
    <location>
        <begin position="366"/>
        <end position="387"/>
    </location>
</feature>
<reference evidence="3" key="1">
    <citation type="journal article" date="2023" name="Commun. Biol.">
        <title>Genome analysis of Parmales, the sister group of diatoms, reveals the evolutionary specialization of diatoms from phago-mixotrophs to photoautotrophs.</title>
        <authorList>
            <person name="Ban H."/>
            <person name="Sato S."/>
            <person name="Yoshikawa S."/>
            <person name="Yamada K."/>
            <person name="Nakamura Y."/>
            <person name="Ichinomiya M."/>
            <person name="Sato N."/>
            <person name="Blanc-Mathieu R."/>
            <person name="Endo H."/>
            <person name="Kuwata A."/>
            <person name="Ogata H."/>
        </authorList>
    </citation>
    <scope>NUCLEOTIDE SEQUENCE [LARGE SCALE GENOMIC DNA]</scope>
    <source>
        <strain evidence="3">NIES 3701</strain>
    </source>
</reference>
<feature type="transmembrane region" description="Helical" evidence="1">
    <location>
        <begin position="75"/>
        <end position="96"/>
    </location>
</feature>
<evidence type="ECO:0000256" key="1">
    <source>
        <dbReference type="SAM" id="Phobius"/>
    </source>
</evidence>
<keyword evidence="1" id="KW-0472">Membrane</keyword>
<comment type="caution">
    <text evidence="2">The sequence shown here is derived from an EMBL/GenBank/DDBJ whole genome shotgun (WGS) entry which is preliminary data.</text>
</comment>
<dbReference type="SUPFAM" id="SSF103473">
    <property type="entry name" value="MFS general substrate transporter"/>
    <property type="match status" value="1"/>
</dbReference>
<keyword evidence="1" id="KW-0812">Transmembrane</keyword>
<dbReference type="InterPro" id="IPR036259">
    <property type="entry name" value="MFS_trans_sf"/>
</dbReference>
<dbReference type="OrthoDB" id="194735at2759"/>
<feature type="transmembrane region" description="Helical" evidence="1">
    <location>
        <begin position="270"/>
        <end position="290"/>
    </location>
</feature>
<evidence type="ECO:0000313" key="2">
    <source>
        <dbReference type="EMBL" id="GMH56819.1"/>
    </source>
</evidence>
<dbReference type="PANTHER" id="PTHR43596">
    <property type="entry name" value="ADP,ATP CARRIER PROTEIN"/>
    <property type="match status" value="1"/>
</dbReference>
<dbReference type="EMBL" id="BRXY01000042">
    <property type="protein sequence ID" value="GMH56819.1"/>
    <property type="molecule type" value="Genomic_DNA"/>
</dbReference>
<keyword evidence="1" id="KW-1133">Transmembrane helix</keyword>
<feature type="transmembrane region" description="Helical" evidence="1">
    <location>
        <begin position="185"/>
        <end position="207"/>
    </location>
</feature>
<keyword evidence="3" id="KW-1185">Reference proteome</keyword>
<evidence type="ECO:0000313" key="3">
    <source>
        <dbReference type="Proteomes" id="UP001165085"/>
    </source>
</evidence>
<sequence>MRDASALTVGVENIPTLTFEAMELEEEHMDKNNANASNGSSSSRLKRLGFVAFGGTLGGILGSLTTALYADTFHFTGLLLLSALLLEVSARFSIYIGKIMKFYWSLTVKVRSEDDLQSLDSLEGKVDTSLKRSGSSQNFRTMKKVSSGNSLHELNSLAQKKASPEKPLLPIPPLPQEADSFKARLLRGLTTILSSNLLITIFTYNALYASTTTLLSFHRAELVGKRNLSVEANTSFLATINMISSFAVLCMQVSGGGAKISTTLGVRGTLALMPLVRLVCVIALFVWKIWLKKPVGLWIFIVLDESTRIINLSVAKPVRESLWRGLSNEARYEAKPLVDTVANRWGGGSAAFLVTVLSKVIGKEGVMGMCCGICAWWVGVAFNLGMVRRKIDEELERQNKDK</sequence>
<evidence type="ECO:0008006" key="4">
    <source>
        <dbReference type="Google" id="ProtNLM"/>
    </source>
</evidence>
<dbReference type="Proteomes" id="UP001165085">
    <property type="component" value="Unassembled WGS sequence"/>
</dbReference>
<organism evidence="2 3">
    <name type="scientific">Triparma strigata</name>
    <dbReference type="NCBI Taxonomy" id="1606541"/>
    <lineage>
        <taxon>Eukaryota</taxon>
        <taxon>Sar</taxon>
        <taxon>Stramenopiles</taxon>
        <taxon>Ochrophyta</taxon>
        <taxon>Bolidophyceae</taxon>
        <taxon>Parmales</taxon>
        <taxon>Triparmaceae</taxon>
        <taxon>Triparma</taxon>
    </lineage>
</organism>
<dbReference type="PANTHER" id="PTHR43596:SF1">
    <property type="entry name" value="ADP,ATP CARRIER PROTEIN"/>
    <property type="match status" value="1"/>
</dbReference>